<name>A0A6P5THS9_PRUAV</name>
<dbReference type="PANTHER" id="PTHR47926">
    <property type="entry name" value="PENTATRICOPEPTIDE REPEAT-CONTAINING PROTEIN"/>
    <property type="match status" value="1"/>
</dbReference>
<sequence length="459" mass="50950">MAIMAALAPPSLANQNKLPSFSSKIPVRMPTTLVFLQMCSNFQEVRQVHAQLVVSGLLDRPPNAGRLLQSYVTVSQIYHASSVFNRISCPDVFAFNNMIRGLILEQVLASFPEENTLAKNSLISGYLNQGEVEKAREMFDNMVEKDDASWSAMIAGYTKNGMSVEALGLFQKMMMISEVSPNEATLVSSLSACAHLGALDQGKWIHAYADKIGAKISVTLGTALIDMYAKCGSIEHGYEVFKKMPQKDLVAWGVIISGFAIHGQAEKCFELFDDMVANGTYPNEIIFVAILSACSHAGYVEMGYQYFYQMVHEYGIRPSIEHYGCMVDLLGRAGWLAEAEDLIMSLPEKPNSVIWGALLGACRMHNDLRRGNLAFKHLTELEPMSGDRYKLAGLMFAKAGEKETATKIRKLIRENDLETTRGLSFIEIDGVVHDFEAGTINHSKYNEIYKMWGEGLIDF</sequence>
<accession>A0A6P5THS9</accession>
<dbReference type="InterPro" id="IPR011990">
    <property type="entry name" value="TPR-like_helical_dom_sf"/>
</dbReference>
<protein>
    <submittedName>
        <fullName evidence="5">Pentatricopeptide repeat-containing protein At5g66520-like isoform X2</fullName>
    </submittedName>
</protein>
<dbReference type="GeneID" id="110767521"/>
<dbReference type="Proteomes" id="UP000515124">
    <property type="component" value="Unplaced"/>
</dbReference>
<feature type="repeat" description="PPR" evidence="3">
    <location>
        <begin position="115"/>
        <end position="145"/>
    </location>
</feature>
<gene>
    <name evidence="5" type="primary">LOC110767521</name>
</gene>
<dbReference type="InterPro" id="IPR046960">
    <property type="entry name" value="PPR_At4g14850-like_plant"/>
</dbReference>
<evidence type="ECO:0000256" key="2">
    <source>
        <dbReference type="ARBA" id="ARBA00022737"/>
    </source>
</evidence>
<dbReference type="Pfam" id="PF01535">
    <property type="entry name" value="PPR"/>
    <property type="match status" value="3"/>
</dbReference>
<comment type="similarity">
    <text evidence="1">Belongs to the PPR family. PCMP-H subfamily.</text>
</comment>
<dbReference type="RefSeq" id="XP_021826779.1">
    <property type="nucleotide sequence ID" value="XM_021971087.1"/>
</dbReference>
<dbReference type="GO" id="GO:0009451">
    <property type="term" value="P:RNA modification"/>
    <property type="evidence" value="ECO:0007669"/>
    <property type="project" value="InterPro"/>
</dbReference>
<dbReference type="NCBIfam" id="TIGR00756">
    <property type="entry name" value="PPR"/>
    <property type="match status" value="5"/>
</dbReference>
<dbReference type="GO" id="GO:0003729">
    <property type="term" value="F:mRNA binding"/>
    <property type="evidence" value="ECO:0007669"/>
    <property type="project" value="UniProtKB-ARBA"/>
</dbReference>
<dbReference type="Pfam" id="PF13041">
    <property type="entry name" value="PPR_2"/>
    <property type="match status" value="1"/>
</dbReference>
<dbReference type="PANTHER" id="PTHR47926:SF529">
    <property type="entry name" value="TETRATRICOPEPTIDE-LIKE HELICAL DOMAIN SUPERFAMILY"/>
    <property type="match status" value="1"/>
</dbReference>
<evidence type="ECO:0000256" key="1">
    <source>
        <dbReference type="ARBA" id="ARBA00006643"/>
    </source>
</evidence>
<dbReference type="PROSITE" id="PS51375">
    <property type="entry name" value="PPR"/>
    <property type="match status" value="3"/>
</dbReference>
<feature type="repeat" description="PPR" evidence="3">
    <location>
        <begin position="248"/>
        <end position="282"/>
    </location>
</feature>
<evidence type="ECO:0000256" key="3">
    <source>
        <dbReference type="PROSITE-ProRule" id="PRU00708"/>
    </source>
</evidence>
<evidence type="ECO:0000313" key="4">
    <source>
        <dbReference type="Proteomes" id="UP000515124"/>
    </source>
</evidence>
<feature type="repeat" description="PPR" evidence="3">
    <location>
        <begin position="146"/>
        <end position="181"/>
    </location>
</feature>
<dbReference type="InterPro" id="IPR002885">
    <property type="entry name" value="PPR_rpt"/>
</dbReference>
<dbReference type="AlphaFoldDB" id="A0A6P5THS9"/>
<dbReference type="FunFam" id="1.25.40.10:FF:000333">
    <property type="entry name" value="Pentatricopeptide repeat-containing protein"/>
    <property type="match status" value="1"/>
</dbReference>
<dbReference type="Gene3D" id="1.25.40.10">
    <property type="entry name" value="Tetratricopeptide repeat domain"/>
    <property type="match status" value="2"/>
</dbReference>
<reference evidence="5" key="1">
    <citation type="submission" date="2025-08" db="UniProtKB">
        <authorList>
            <consortium name="RefSeq"/>
        </authorList>
    </citation>
    <scope>IDENTIFICATION</scope>
</reference>
<organism evidence="4 5">
    <name type="scientific">Prunus avium</name>
    <name type="common">Cherry</name>
    <name type="synonym">Cerasus avium</name>
    <dbReference type="NCBI Taxonomy" id="42229"/>
    <lineage>
        <taxon>Eukaryota</taxon>
        <taxon>Viridiplantae</taxon>
        <taxon>Streptophyta</taxon>
        <taxon>Embryophyta</taxon>
        <taxon>Tracheophyta</taxon>
        <taxon>Spermatophyta</taxon>
        <taxon>Magnoliopsida</taxon>
        <taxon>eudicotyledons</taxon>
        <taxon>Gunneridae</taxon>
        <taxon>Pentapetalae</taxon>
        <taxon>rosids</taxon>
        <taxon>fabids</taxon>
        <taxon>Rosales</taxon>
        <taxon>Rosaceae</taxon>
        <taxon>Amygdaloideae</taxon>
        <taxon>Amygdaleae</taxon>
        <taxon>Prunus</taxon>
    </lineage>
</organism>
<keyword evidence="4" id="KW-1185">Reference proteome</keyword>
<keyword evidence="2" id="KW-0677">Repeat</keyword>
<evidence type="ECO:0000313" key="5">
    <source>
        <dbReference type="RefSeq" id="XP_021826779.1"/>
    </source>
</evidence>
<dbReference type="FunFam" id="1.25.40.10:FF:000690">
    <property type="entry name" value="Pentatricopeptide repeat-containing protein"/>
    <property type="match status" value="1"/>
</dbReference>
<proteinExistence type="inferred from homology"/>